<keyword evidence="6" id="KW-0862">Zinc</keyword>
<evidence type="ECO:0000256" key="5">
    <source>
        <dbReference type="ARBA" id="ARBA00022801"/>
    </source>
</evidence>
<dbReference type="KEGG" id="glz:GLAREA_06843"/>
<dbReference type="PANTHER" id="PTHR11733">
    <property type="entry name" value="ZINC METALLOPROTEASE FAMILY M13 NEPRILYSIN-RELATED"/>
    <property type="match status" value="1"/>
</dbReference>
<dbReference type="Proteomes" id="UP000016922">
    <property type="component" value="Unassembled WGS sequence"/>
</dbReference>
<dbReference type="Gene3D" id="1.10.1380.10">
    <property type="entry name" value="Neutral endopeptidase , domain2"/>
    <property type="match status" value="1"/>
</dbReference>
<dbReference type="eggNOG" id="KOG3624">
    <property type="taxonomic scope" value="Eukaryota"/>
</dbReference>
<dbReference type="OMA" id="DQRFFMN"/>
<evidence type="ECO:0000259" key="9">
    <source>
        <dbReference type="Pfam" id="PF05649"/>
    </source>
</evidence>
<dbReference type="InterPro" id="IPR018497">
    <property type="entry name" value="Peptidase_M13_C"/>
</dbReference>
<feature type="domain" description="Peptidase M13 C-terminal" evidence="8">
    <location>
        <begin position="561"/>
        <end position="763"/>
    </location>
</feature>
<dbReference type="InterPro" id="IPR024079">
    <property type="entry name" value="MetalloPept_cat_dom_sf"/>
</dbReference>
<dbReference type="GeneID" id="19465896"/>
<dbReference type="Pfam" id="PF05649">
    <property type="entry name" value="Peptidase_M13_N"/>
    <property type="match status" value="1"/>
</dbReference>
<evidence type="ECO:0000256" key="7">
    <source>
        <dbReference type="ARBA" id="ARBA00023049"/>
    </source>
</evidence>
<dbReference type="GO" id="GO:0004222">
    <property type="term" value="F:metalloendopeptidase activity"/>
    <property type="evidence" value="ECO:0007669"/>
    <property type="project" value="InterPro"/>
</dbReference>
<dbReference type="EMBL" id="KE145357">
    <property type="protein sequence ID" value="EPE33830.1"/>
    <property type="molecule type" value="Genomic_DNA"/>
</dbReference>
<evidence type="ECO:0000256" key="6">
    <source>
        <dbReference type="ARBA" id="ARBA00022833"/>
    </source>
</evidence>
<dbReference type="GO" id="GO:0046872">
    <property type="term" value="F:metal ion binding"/>
    <property type="evidence" value="ECO:0007669"/>
    <property type="project" value="UniProtKB-KW"/>
</dbReference>
<organism evidence="10 11">
    <name type="scientific">Glarea lozoyensis (strain ATCC 20868 / MF5171)</name>
    <dbReference type="NCBI Taxonomy" id="1116229"/>
    <lineage>
        <taxon>Eukaryota</taxon>
        <taxon>Fungi</taxon>
        <taxon>Dikarya</taxon>
        <taxon>Ascomycota</taxon>
        <taxon>Pezizomycotina</taxon>
        <taxon>Leotiomycetes</taxon>
        <taxon>Helotiales</taxon>
        <taxon>Helotiaceae</taxon>
        <taxon>Glarea</taxon>
    </lineage>
</organism>
<dbReference type="PRINTS" id="PR00786">
    <property type="entry name" value="NEPRILYSIN"/>
</dbReference>
<evidence type="ECO:0000256" key="4">
    <source>
        <dbReference type="ARBA" id="ARBA00022723"/>
    </source>
</evidence>
<evidence type="ECO:0000313" key="10">
    <source>
        <dbReference type="EMBL" id="EPE33830.1"/>
    </source>
</evidence>
<keyword evidence="5" id="KW-0378">Hydrolase</keyword>
<keyword evidence="3 10" id="KW-0645">Protease</keyword>
<keyword evidence="7 10" id="KW-0482">Metalloprotease</keyword>
<dbReference type="PROSITE" id="PS51885">
    <property type="entry name" value="NEPRILYSIN"/>
    <property type="match status" value="1"/>
</dbReference>
<dbReference type="HOGENOM" id="CLU_006187_4_3_1"/>
<dbReference type="SUPFAM" id="SSF55486">
    <property type="entry name" value="Metalloproteases ('zincins'), catalytic domain"/>
    <property type="match status" value="1"/>
</dbReference>
<comment type="similarity">
    <text evidence="2">Belongs to the peptidase M13 family.</text>
</comment>
<dbReference type="InterPro" id="IPR008753">
    <property type="entry name" value="Peptidase_M13_N"/>
</dbReference>
<protein>
    <submittedName>
        <fullName evidence="10">Metalloproteases (Zincins), catalytic</fullName>
    </submittedName>
</protein>
<gene>
    <name evidence="10" type="ORF">GLAREA_06843</name>
</gene>
<dbReference type="GO" id="GO:0005886">
    <property type="term" value="C:plasma membrane"/>
    <property type="evidence" value="ECO:0007669"/>
    <property type="project" value="TreeGrafter"/>
</dbReference>
<keyword evidence="4" id="KW-0479">Metal-binding</keyword>
<reference evidence="10 11" key="1">
    <citation type="journal article" date="2013" name="BMC Genomics">
        <title>Genomics-driven discovery of the pneumocandin biosynthetic gene cluster in the fungus Glarea lozoyensis.</title>
        <authorList>
            <person name="Chen L."/>
            <person name="Yue Q."/>
            <person name="Zhang X."/>
            <person name="Xiang M."/>
            <person name="Wang C."/>
            <person name="Li S."/>
            <person name="Che Y."/>
            <person name="Ortiz-Lopez F.J."/>
            <person name="Bills G.F."/>
            <person name="Liu X."/>
            <person name="An Z."/>
        </authorList>
    </citation>
    <scope>NUCLEOTIDE SEQUENCE [LARGE SCALE GENOMIC DNA]</scope>
    <source>
        <strain evidence="11">ATCC 20868 / MF5171</strain>
    </source>
</reference>
<evidence type="ECO:0000256" key="3">
    <source>
        <dbReference type="ARBA" id="ARBA00022670"/>
    </source>
</evidence>
<evidence type="ECO:0000313" key="11">
    <source>
        <dbReference type="Proteomes" id="UP000016922"/>
    </source>
</evidence>
<proteinExistence type="inferred from homology"/>
<evidence type="ECO:0000256" key="1">
    <source>
        <dbReference type="ARBA" id="ARBA00001947"/>
    </source>
</evidence>
<sequence>MFEKTLRLPAANFHSGSNSKLNSLGRRCIFHIAFSIGIVFLIFNKYHGGNMQQNSVFTEGILDQISNFDTTTGKEEDRKLCVTPECVHAASEILYNLNPDQTEWDFCGDFEGTVCQGFREHHELRVDQSEAFAATLMKDRSQSLMRHVLDGEYPDIELESKDPFSKLVESTREADRDNFSKLKNAYNACLDTSAVEKVGLEPLILVLTELEQKPLSDALSYLAELGAFPLVAAGVGPDFRDSGDMVVFVWPANTVGLPAKEFYLDDRIFNKYIDVVEKTFCNPVVRRVPQSSCRSIAQDIVRFERSLAAVLPEREDYGNLTRTYNPMTLVEADELAPLLQLPNFLQALSDPEVQIDRIILEIPESMKEINGVLSNTTDPTVRAYLRWKAIQHFASTIESDALYSWKQLLNELLGKEPTSIPERWRTCLQNVEDGLGWMLSKLFVSKSFSSESKQFAEDIVSDIQEQWIAKLKTIDWMDDKVKARAIQKTRNIVAKVGYPVKSPDITDPLDLQHYYQSVNISTLSHFDNVVSMNHFRVRSEWSALGKPVDMNAWMRPAITVNAWYDPTGNEVNFPAGLLQLPIFSPTLPQYLSYGAFGSLVGHELSHAFDGIGRHIDESGNYTEWWTPEAVEAFNSRATCFTSQYSHFAVPGTEPNSHLNVSGLRTLNENIADAGGINAAFEAWKSRASTEPKEANMDLPGLKSFSHEQLFFVGFANWFCSKSTKQTAVRRIYTDSHAPMWVRALGTTRNSRAFREAFDCKVKEPTCELW</sequence>
<comment type="cofactor">
    <cofactor evidence="1">
        <name>Zn(2+)</name>
        <dbReference type="ChEBI" id="CHEBI:29105"/>
    </cofactor>
</comment>
<dbReference type="InterPro" id="IPR000718">
    <property type="entry name" value="Peptidase_M13"/>
</dbReference>
<dbReference type="Gene3D" id="3.40.390.10">
    <property type="entry name" value="Collagenase (Catalytic Domain)"/>
    <property type="match status" value="1"/>
</dbReference>
<dbReference type="OrthoDB" id="6475849at2759"/>
<dbReference type="AlphaFoldDB" id="S3D7W8"/>
<dbReference type="InterPro" id="IPR042089">
    <property type="entry name" value="Peptidase_M13_dom_2"/>
</dbReference>
<dbReference type="RefSeq" id="XP_008078982.1">
    <property type="nucleotide sequence ID" value="XM_008080791.1"/>
</dbReference>
<accession>S3D7W8</accession>
<dbReference type="GO" id="GO:0016485">
    <property type="term" value="P:protein processing"/>
    <property type="evidence" value="ECO:0007669"/>
    <property type="project" value="TreeGrafter"/>
</dbReference>
<dbReference type="PANTHER" id="PTHR11733:SF167">
    <property type="entry name" value="FI17812P1-RELATED"/>
    <property type="match status" value="1"/>
</dbReference>
<feature type="domain" description="Peptidase M13 N-terminal" evidence="9">
    <location>
        <begin position="107"/>
        <end position="499"/>
    </location>
</feature>
<dbReference type="CDD" id="cd08662">
    <property type="entry name" value="M13"/>
    <property type="match status" value="1"/>
</dbReference>
<dbReference type="Pfam" id="PF01431">
    <property type="entry name" value="Peptidase_M13"/>
    <property type="match status" value="1"/>
</dbReference>
<evidence type="ECO:0000256" key="2">
    <source>
        <dbReference type="ARBA" id="ARBA00007357"/>
    </source>
</evidence>
<evidence type="ECO:0000259" key="8">
    <source>
        <dbReference type="Pfam" id="PF01431"/>
    </source>
</evidence>
<keyword evidence="11" id="KW-1185">Reference proteome</keyword>
<name>S3D7W8_GLAL2</name>